<evidence type="ECO:0000256" key="1">
    <source>
        <dbReference type="SAM" id="MobiDB-lite"/>
    </source>
</evidence>
<organism evidence="2 3">
    <name type="scientific">Bos mutus</name>
    <name type="common">wild yak</name>
    <dbReference type="NCBI Taxonomy" id="72004"/>
    <lineage>
        <taxon>Eukaryota</taxon>
        <taxon>Metazoa</taxon>
        <taxon>Chordata</taxon>
        <taxon>Craniata</taxon>
        <taxon>Vertebrata</taxon>
        <taxon>Euteleostomi</taxon>
        <taxon>Mammalia</taxon>
        <taxon>Eutheria</taxon>
        <taxon>Laurasiatheria</taxon>
        <taxon>Artiodactyla</taxon>
        <taxon>Ruminantia</taxon>
        <taxon>Pecora</taxon>
        <taxon>Bovidae</taxon>
        <taxon>Bovinae</taxon>
        <taxon>Bos</taxon>
    </lineage>
</organism>
<protein>
    <submittedName>
        <fullName evidence="2">Uncharacterized protein</fullName>
    </submittedName>
</protein>
<dbReference type="EMBL" id="VBQZ03000036">
    <property type="protein sequence ID" value="MXQ87009.1"/>
    <property type="molecule type" value="Genomic_DNA"/>
</dbReference>
<dbReference type="Proteomes" id="UP000322234">
    <property type="component" value="Unassembled WGS sequence"/>
</dbReference>
<dbReference type="AlphaFoldDB" id="A0A6B0R9V6"/>
<sequence>MVKGRREGVGNENVEQGRISRPLIKRNRDSNLHINKAGSEEKNYGRTQRGREKCQSTANIRKFRNSTEFMKILLVFFESHSDFKYQHAADIAGEPTMRLAPGHGATAFRQDWGRSGWQIFLVLKGNLWSEVSSRAAESFDTDGFTSSTGPGSQAALFHRQYRYGQQRGGRIRNVIQKNHGSKTGGDPAPCSPFGRRRLKKERNVRLNTASRLPTRPFYNTVTQGWDREDPCKMTTIWGSPFLS</sequence>
<gene>
    <name evidence="2" type="ORF">E5288_WYG007588</name>
</gene>
<proteinExistence type="predicted"/>
<reference evidence="2" key="1">
    <citation type="submission" date="2019-10" db="EMBL/GenBank/DDBJ databases">
        <title>The sequence and de novo assembly of the wild yak genome.</title>
        <authorList>
            <person name="Liu Y."/>
        </authorList>
    </citation>
    <scope>NUCLEOTIDE SEQUENCE [LARGE SCALE GENOMIC DNA]</scope>
    <source>
        <strain evidence="2">WY2019</strain>
    </source>
</reference>
<evidence type="ECO:0000313" key="3">
    <source>
        <dbReference type="Proteomes" id="UP000322234"/>
    </source>
</evidence>
<accession>A0A6B0R9V6</accession>
<evidence type="ECO:0000313" key="2">
    <source>
        <dbReference type="EMBL" id="MXQ87009.1"/>
    </source>
</evidence>
<comment type="caution">
    <text evidence="2">The sequence shown here is derived from an EMBL/GenBank/DDBJ whole genome shotgun (WGS) entry which is preliminary data.</text>
</comment>
<keyword evidence="3" id="KW-1185">Reference proteome</keyword>
<name>A0A6B0R9V6_9CETA</name>
<feature type="compositionally biased region" description="Basic and acidic residues" evidence="1">
    <location>
        <begin position="38"/>
        <end position="54"/>
    </location>
</feature>
<feature type="region of interest" description="Disordered" evidence="1">
    <location>
        <begin position="1"/>
        <end position="55"/>
    </location>
</feature>